<proteinExistence type="predicted"/>
<evidence type="ECO:0000313" key="2">
    <source>
        <dbReference type="EMBL" id="MFC4672639.1"/>
    </source>
</evidence>
<protein>
    <submittedName>
        <fullName evidence="2">Uncharacterized protein</fullName>
    </submittedName>
</protein>
<keyword evidence="1" id="KW-1133">Transmembrane helix</keyword>
<accession>A0ABV9KRB5</accession>
<keyword evidence="1" id="KW-0812">Transmembrane</keyword>
<organism evidence="2 3">
    <name type="scientific">Dysgonomonas termitidis</name>
    <dbReference type="NCBI Taxonomy" id="1516126"/>
    <lineage>
        <taxon>Bacteria</taxon>
        <taxon>Pseudomonadati</taxon>
        <taxon>Bacteroidota</taxon>
        <taxon>Bacteroidia</taxon>
        <taxon>Bacteroidales</taxon>
        <taxon>Dysgonomonadaceae</taxon>
        <taxon>Dysgonomonas</taxon>
    </lineage>
</organism>
<dbReference type="RefSeq" id="WP_379993828.1">
    <property type="nucleotide sequence ID" value="NZ_JBHSGN010000018.1"/>
</dbReference>
<reference evidence="3" key="1">
    <citation type="journal article" date="2019" name="Int. J. Syst. Evol. Microbiol.">
        <title>The Global Catalogue of Microorganisms (GCM) 10K type strain sequencing project: providing services to taxonomists for standard genome sequencing and annotation.</title>
        <authorList>
            <consortium name="The Broad Institute Genomics Platform"/>
            <consortium name="The Broad Institute Genome Sequencing Center for Infectious Disease"/>
            <person name="Wu L."/>
            <person name="Ma J."/>
        </authorList>
    </citation>
    <scope>NUCLEOTIDE SEQUENCE [LARGE SCALE GENOMIC DNA]</scope>
    <source>
        <strain evidence="3">CCUG 66188</strain>
    </source>
</reference>
<comment type="caution">
    <text evidence="2">The sequence shown here is derived from an EMBL/GenBank/DDBJ whole genome shotgun (WGS) entry which is preliminary data.</text>
</comment>
<dbReference type="Proteomes" id="UP001596023">
    <property type="component" value="Unassembled WGS sequence"/>
</dbReference>
<sequence>MRNIGNGTKTIIGAIFGVIFAALGFHLTNRLIYGSPESALKEEMDKYNKQLPQKLDAYSVLDSVSMPSSMIVNYHITVDVLKEEVDYDSVKENIVPNLLNNAKNEAGLHSFRKMKITLLYKYYDNNGDIFFEYAITPEMYQ</sequence>
<feature type="transmembrane region" description="Helical" evidence="1">
    <location>
        <begin position="12"/>
        <end position="33"/>
    </location>
</feature>
<gene>
    <name evidence="2" type="ORF">ACFO6W_02920</name>
</gene>
<evidence type="ECO:0000313" key="3">
    <source>
        <dbReference type="Proteomes" id="UP001596023"/>
    </source>
</evidence>
<dbReference type="EMBL" id="JBHSGN010000018">
    <property type="protein sequence ID" value="MFC4672639.1"/>
    <property type="molecule type" value="Genomic_DNA"/>
</dbReference>
<keyword evidence="3" id="KW-1185">Reference proteome</keyword>
<evidence type="ECO:0000256" key="1">
    <source>
        <dbReference type="SAM" id="Phobius"/>
    </source>
</evidence>
<keyword evidence="1" id="KW-0472">Membrane</keyword>
<name>A0ABV9KRB5_9BACT</name>